<dbReference type="Pfam" id="PF20906">
    <property type="entry name" value="S-Me-THD_C"/>
    <property type="match status" value="1"/>
</dbReference>
<evidence type="ECO:0000259" key="1">
    <source>
        <dbReference type="Pfam" id="PF06032"/>
    </source>
</evidence>
<reference evidence="4" key="1">
    <citation type="journal article" date="2019" name="Int. J. Syst. Evol. Microbiol.">
        <title>The Global Catalogue of Microorganisms (GCM) 10K type strain sequencing project: providing services to taxonomists for standard genome sequencing and annotation.</title>
        <authorList>
            <consortium name="The Broad Institute Genomics Platform"/>
            <consortium name="The Broad Institute Genome Sequencing Center for Infectious Disease"/>
            <person name="Wu L."/>
            <person name="Ma J."/>
        </authorList>
    </citation>
    <scope>NUCLEOTIDE SEQUENCE [LARGE SCALE GENOMIC DNA]</scope>
    <source>
        <strain evidence="4">CGMCC 1.16275</strain>
    </source>
</reference>
<sequence>MTIELSIPALHDIARGAAFLGTGGGGDPYIGRLLAQHALERHGAPPVVALQDLPDDANLYTIAIMGAPTVMVEKLVGGDEVGLAVKALEQHTGRPATAILPVEMGGINSLLPVKLAAERGLPVVDADGMGRAFPELQMVTFNVMGIPATPMVLANEHGEYNVISARDAKSAEDMARLMVIHMGGGVALSCYPMSGAEAKRAAIPGTLSLALGIGQAIAAGRRAGDPFEALLGYLRGTDYYRHCAVLFDGKIVDLVRETTRGFSIGRCSIAADGAAGADMEILFQNENLVARRGGRTVAIVPDLVTILDRETAEPITTESLKYGQRVRVIGASVPPIMRSPAALACFGPRSFGIEEDFQPIEDLI</sequence>
<proteinExistence type="predicted"/>
<dbReference type="InterPro" id="IPR027479">
    <property type="entry name" value="S-Me-THD_N_sf"/>
</dbReference>
<evidence type="ECO:0000313" key="3">
    <source>
        <dbReference type="EMBL" id="MFC7335054.1"/>
    </source>
</evidence>
<keyword evidence="4" id="KW-1185">Reference proteome</keyword>
<comment type="caution">
    <text evidence="3">The sequence shown here is derived from an EMBL/GenBank/DDBJ whole genome shotgun (WGS) entry which is preliminary data.</text>
</comment>
<feature type="domain" description="S-Me-THD N-terminal" evidence="1">
    <location>
        <begin position="10"/>
        <end position="164"/>
    </location>
</feature>
<dbReference type="InterPro" id="IPR048350">
    <property type="entry name" value="S-Me-THD-like_C"/>
</dbReference>
<dbReference type="RefSeq" id="WP_377360593.1">
    <property type="nucleotide sequence ID" value="NZ_JBHTCM010000025.1"/>
</dbReference>
<gene>
    <name evidence="3" type="ORF">ACFQPS_17945</name>
</gene>
<dbReference type="Gene3D" id="2.40.390.10">
    <property type="entry name" value="CV3147-like"/>
    <property type="match status" value="1"/>
</dbReference>
<dbReference type="Proteomes" id="UP001596456">
    <property type="component" value="Unassembled WGS sequence"/>
</dbReference>
<protein>
    <submittedName>
        <fullName evidence="3">DUF917 domain-containing protein</fullName>
    </submittedName>
</protein>
<dbReference type="SUPFAM" id="SSF160991">
    <property type="entry name" value="CV3147-like"/>
    <property type="match status" value="1"/>
</dbReference>
<organism evidence="3 4">
    <name type="scientific">Rhodocista pekingensis</name>
    <dbReference type="NCBI Taxonomy" id="201185"/>
    <lineage>
        <taxon>Bacteria</taxon>
        <taxon>Pseudomonadati</taxon>
        <taxon>Pseudomonadota</taxon>
        <taxon>Alphaproteobacteria</taxon>
        <taxon>Rhodospirillales</taxon>
        <taxon>Azospirillaceae</taxon>
        <taxon>Rhodocista</taxon>
    </lineage>
</organism>
<dbReference type="Pfam" id="PF06032">
    <property type="entry name" value="S-Me-THD_N"/>
    <property type="match status" value="1"/>
</dbReference>
<dbReference type="InterPro" id="IPR024071">
    <property type="entry name" value="S-Me-THD_C_sf"/>
</dbReference>
<dbReference type="Gene3D" id="3.40.1610.10">
    <property type="entry name" value="CV3147-like domain"/>
    <property type="match status" value="1"/>
</dbReference>
<dbReference type="InterPro" id="IPR010318">
    <property type="entry name" value="S-Me-THD_N"/>
</dbReference>
<evidence type="ECO:0000259" key="2">
    <source>
        <dbReference type="Pfam" id="PF20906"/>
    </source>
</evidence>
<accession>A0ABW2KYB0</accession>
<name>A0ABW2KYB0_9PROT</name>
<evidence type="ECO:0000313" key="4">
    <source>
        <dbReference type="Proteomes" id="UP001596456"/>
    </source>
</evidence>
<feature type="domain" description="S-Me-THD-like C-terminal" evidence="2">
    <location>
        <begin position="167"/>
        <end position="360"/>
    </location>
</feature>
<dbReference type="EMBL" id="JBHTCM010000025">
    <property type="protein sequence ID" value="MFC7335054.1"/>
    <property type="molecule type" value="Genomic_DNA"/>
</dbReference>